<evidence type="ECO:0000313" key="4">
    <source>
        <dbReference type="Proteomes" id="UP000001555"/>
    </source>
</evidence>
<name>B7P4J1_IXOSC</name>
<evidence type="ECO:0007829" key="5">
    <source>
        <dbReference type="PeptideAtlas" id="B7P4J1"/>
    </source>
</evidence>
<reference evidence="2 4" key="1">
    <citation type="submission" date="2008-03" db="EMBL/GenBank/DDBJ databases">
        <title>Annotation of Ixodes scapularis.</title>
        <authorList>
            <consortium name="Ixodes scapularis Genome Project Consortium"/>
            <person name="Caler E."/>
            <person name="Hannick L.I."/>
            <person name="Bidwell S."/>
            <person name="Joardar V."/>
            <person name="Thiagarajan M."/>
            <person name="Amedeo P."/>
            <person name="Galinsky K.J."/>
            <person name="Schobel S."/>
            <person name="Inman J."/>
            <person name="Hostetler J."/>
            <person name="Miller J."/>
            <person name="Hammond M."/>
            <person name="Megy K."/>
            <person name="Lawson D."/>
            <person name="Kodira C."/>
            <person name="Sutton G."/>
            <person name="Meyer J."/>
            <person name="Hill C.A."/>
            <person name="Birren B."/>
            <person name="Nene V."/>
            <person name="Collins F."/>
            <person name="Alarcon-Chaidez F."/>
            <person name="Wikel S."/>
            <person name="Strausberg R."/>
        </authorList>
    </citation>
    <scope>NUCLEOTIDE SEQUENCE [LARGE SCALE GENOMIC DNA]</scope>
    <source>
        <strain evidence="4">Wikel</strain>
        <strain evidence="2">Wikel colony</strain>
    </source>
</reference>
<dbReference type="EMBL" id="ABJB010247630">
    <property type="status" value="NOT_ANNOTATED_CDS"/>
    <property type="molecule type" value="Genomic_DNA"/>
</dbReference>
<proteinExistence type="evidence at protein level"/>
<dbReference type="VEuPathDB" id="VectorBase:ISCP_033991"/>
<gene>
    <name evidence="2" type="ORF">IscW_ISCW001501</name>
</gene>
<feature type="compositionally biased region" description="Low complexity" evidence="1">
    <location>
        <begin position="59"/>
        <end position="72"/>
    </location>
</feature>
<keyword evidence="4" id="KW-1185">Reference proteome</keyword>
<dbReference type="Proteomes" id="UP000001555">
    <property type="component" value="Unassembled WGS sequence"/>
</dbReference>
<protein>
    <submittedName>
        <fullName evidence="2 3">Uncharacterized protein</fullName>
    </submittedName>
</protein>
<keyword evidence="5" id="KW-1267">Proteomics identification</keyword>
<feature type="region of interest" description="Disordered" evidence="1">
    <location>
        <begin position="1"/>
        <end position="72"/>
    </location>
</feature>
<dbReference type="AlphaFoldDB" id="B7P4J1"/>
<dbReference type="EnsemblMetazoa" id="ISCW001501-RA">
    <property type="protein sequence ID" value="ISCW001501-PA"/>
    <property type="gene ID" value="ISCW001501"/>
</dbReference>
<dbReference type="PaxDb" id="6945-B7P4J1"/>
<dbReference type="HOGENOM" id="CLU_2148557_0_0_1"/>
<reference evidence="3" key="2">
    <citation type="submission" date="2020-05" db="UniProtKB">
        <authorList>
            <consortium name="EnsemblMetazoa"/>
        </authorList>
    </citation>
    <scope>IDENTIFICATION</scope>
    <source>
        <strain evidence="3">wikel</strain>
    </source>
</reference>
<sequence>MSLVAYGDSDQSDDDSSDSDQPLDATTKATTEAISGADEPDSTTADPSRLFARLPPPKQSTSTTSTPLDLSLQDIVKQPANPTKSKRAQILIPSLNGGAQETCKYKQRWTES</sequence>
<evidence type="ECO:0000313" key="3">
    <source>
        <dbReference type="EnsemblMetazoa" id="ISCW001501-PA"/>
    </source>
</evidence>
<evidence type="ECO:0000256" key="1">
    <source>
        <dbReference type="SAM" id="MobiDB-lite"/>
    </source>
</evidence>
<evidence type="ECO:0000313" key="2">
    <source>
        <dbReference type="EMBL" id="EEC01513.1"/>
    </source>
</evidence>
<dbReference type="InParanoid" id="B7P4J1"/>
<dbReference type="EMBL" id="ABJB010917839">
    <property type="status" value="NOT_ANNOTATED_CDS"/>
    <property type="molecule type" value="Genomic_DNA"/>
</dbReference>
<dbReference type="VEuPathDB" id="VectorBase:ISCW001501"/>
<dbReference type="OrthoDB" id="206969at2759"/>
<dbReference type="VEuPathDB" id="VectorBase:ISCI001501"/>
<accession>B7P4J1</accession>
<dbReference type="EMBL" id="DS635797">
    <property type="protein sequence ID" value="EEC01513.1"/>
    <property type="molecule type" value="Genomic_DNA"/>
</dbReference>
<organism>
    <name type="scientific">Ixodes scapularis</name>
    <name type="common">Black-legged tick</name>
    <name type="synonym">Deer tick</name>
    <dbReference type="NCBI Taxonomy" id="6945"/>
    <lineage>
        <taxon>Eukaryota</taxon>
        <taxon>Metazoa</taxon>
        <taxon>Ecdysozoa</taxon>
        <taxon>Arthropoda</taxon>
        <taxon>Chelicerata</taxon>
        <taxon>Arachnida</taxon>
        <taxon>Acari</taxon>
        <taxon>Parasitiformes</taxon>
        <taxon>Ixodida</taxon>
        <taxon>Ixodoidea</taxon>
        <taxon>Ixodidae</taxon>
        <taxon>Ixodinae</taxon>
        <taxon>Ixodes</taxon>
    </lineage>
</organism>